<dbReference type="Proteomes" id="UP001197770">
    <property type="component" value="Unassembled WGS sequence"/>
</dbReference>
<dbReference type="InterPro" id="IPR046947">
    <property type="entry name" value="LytR-like"/>
</dbReference>
<comment type="caution">
    <text evidence="4">The sequence shown here is derived from an EMBL/GenBank/DDBJ whole genome shotgun (WGS) entry which is preliminary data.</text>
</comment>
<dbReference type="SMART" id="SM00448">
    <property type="entry name" value="REC"/>
    <property type="match status" value="1"/>
</dbReference>
<dbReference type="Gene3D" id="2.40.50.1020">
    <property type="entry name" value="LytTr DNA-binding domain"/>
    <property type="match status" value="1"/>
</dbReference>
<evidence type="ECO:0000259" key="3">
    <source>
        <dbReference type="PROSITE" id="PS50930"/>
    </source>
</evidence>
<dbReference type="SMART" id="SM00850">
    <property type="entry name" value="LytTR"/>
    <property type="match status" value="1"/>
</dbReference>
<dbReference type="PROSITE" id="PS50110">
    <property type="entry name" value="RESPONSE_REGULATORY"/>
    <property type="match status" value="1"/>
</dbReference>
<proteinExistence type="predicted"/>
<dbReference type="InterPro" id="IPR011006">
    <property type="entry name" value="CheY-like_superfamily"/>
</dbReference>
<evidence type="ECO:0000259" key="2">
    <source>
        <dbReference type="PROSITE" id="PS50110"/>
    </source>
</evidence>
<evidence type="ECO:0000313" key="4">
    <source>
        <dbReference type="EMBL" id="MCC4212732.1"/>
    </source>
</evidence>
<dbReference type="EMBL" id="JAJGMW010000009">
    <property type="protein sequence ID" value="MCC4212732.1"/>
    <property type="molecule type" value="Genomic_DNA"/>
</dbReference>
<accession>A0ABS8GRW7</accession>
<dbReference type="InterPro" id="IPR001789">
    <property type="entry name" value="Sig_transdc_resp-reg_receiver"/>
</dbReference>
<dbReference type="SUPFAM" id="SSF52172">
    <property type="entry name" value="CheY-like"/>
    <property type="match status" value="1"/>
</dbReference>
<keyword evidence="1" id="KW-0597">Phosphoprotein</keyword>
<evidence type="ECO:0000256" key="1">
    <source>
        <dbReference type="PROSITE-ProRule" id="PRU00169"/>
    </source>
</evidence>
<gene>
    <name evidence="4" type="ORF">LLW17_08385</name>
</gene>
<evidence type="ECO:0000313" key="5">
    <source>
        <dbReference type="Proteomes" id="UP001197770"/>
    </source>
</evidence>
<dbReference type="PROSITE" id="PS50930">
    <property type="entry name" value="HTH_LYTTR"/>
    <property type="match status" value="1"/>
</dbReference>
<protein>
    <submittedName>
        <fullName evidence="4">LytTR family DNA-binding domain-containing protein</fullName>
    </submittedName>
</protein>
<reference evidence="4 5" key="1">
    <citation type="submission" date="2021-11" db="EMBL/GenBank/DDBJ databases">
        <title>Seasonal and diel survey of microbial diversity of the Tyrrhenian coast.</title>
        <authorList>
            <person name="Gattoni G."/>
            <person name="Corral P."/>
        </authorList>
    </citation>
    <scope>NUCLEOTIDE SEQUENCE [LARGE SCALE GENOMIC DNA]</scope>
    <source>
        <strain evidence="4 5">Mr9</strain>
    </source>
</reference>
<feature type="domain" description="HTH LytTR-type" evidence="3">
    <location>
        <begin position="146"/>
        <end position="247"/>
    </location>
</feature>
<dbReference type="PANTHER" id="PTHR37299">
    <property type="entry name" value="TRANSCRIPTIONAL REGULATOR-RELATED"/>
    <property type="match status" value="1"/>
</dbReference>
<dbReference type="PANTHER" id="PTHR37299:SF1">
    <property type="entry name" value="STAGE 0 SPORULATION PROTEIN A HOMOLOG"/>
    <property type="match status" value="1"/>
</dbReference>
<feature type="domain" description="Response regulatory" evidence="2">
    <location>
        <begin position="4"/>
        <end position="117"/>
    </location>
</feature>
<feature type="modified residue" description="4-aspartylphosphate" evidence="1">
    <location>
        <position position="56"/>
    </location>
</feature>
<keyword evidence="5" id="KW-1185">Reference proteome</keyword>
<dbReference type="Pfam" id="PF00072">
    <property type="entry name" value="Response_reg"/>
    <property type="match status" value="1"/>
</dbReference>
<dbReference type="RefSeq" id="WP_228229807.1">
    <property type="nucleotide sequence ID" value="NZ_JAJGMW010000009.1"/>
</dbReference>
<dbReference type="InterPro" id="IPR007492">
    <property type="entry name" value="LytTR_DNA-bd_dom"/>
</dbReference>
<keyword evidence="4" id="KW-0238">DNA-binding</keyword>
<dbReference type="GO" id="GO:0003677">
    <property type="term" value="F:DNA binding"/>
    <property type="evidence" value="ECO:0007669"/>
    <property type="project" value="UniProtKB-KW"/>
</dbReference>
<dbReference type="Gene3D" id="3.40.50.2300">
    <property type="match status" value="1"/>
</dbReference>
<sequence length="250" mass="28333">MSIRVFLVDDEAKASAILENKLQRFCPQLSIIGSSQDPVEAIEFIRTEKPDLIFLDIAMPTMTGFELIKEFDEPDFEVIFVTAFDHYAIQAIKNCAIGYLVKPVAKEDLILSVHRAVESILNKEMLSKNKQLIANLGVQTFQQKKIVVPSQNGLQFVKIDHIIRLEGIEGYTKLHLVGGISILSSHNIGHFADLLDTVSFFKTHKSHIINLEYIESYLNEGYVMLEENHQVPVSRAKRAEFLNMLKSNTD</sequence>
<dbReference type="Pfam" id="PF04397">
    <property type="entry name" value="LytTR"/>
    <property type="match status" value="1"/>
</dbReference>
<name>A0ABS8GRW7_9FLAO</name>
<organism evidence="4 5">
    <name type="scientific">Leeuwenhoekiella parthenopeia</name>
    <dbReference type="NCBI Taxonomy" id="2890320"/>
    <lineage>
        <taxon>Bacteria</taxon>
        <taxon>Pseudomonadati</taxon>
        <taxon>Bacteroidota</taxon>
        <taxon>Flavobacteriia</taxon>
        <taxon>Flavobacteriales</taxon>
        <taxon>Flavobacteriaceae</taxon>
        <taxon>Leeuwenhoekiella</taxon>
    </lineage>
</organism>